<gene>
    <name evidence="2" type="ORF">Gasu_37430</name>
</gene>
<name>M2XYZ7_GALSU</name>
<dbReference type="Gramene" id="EME28858">
    <property type="protein sequence ID" value="EME28858"/>
    <property type="gene ID" value="Gasu_37430"/>
</dbReference>
<reference evidence="3" key="1">
    <citation type="journal article" date="2013" name="Science">
        <title>Gene transfer from bacteria and archaea facilitated evolution of an extremophilic eukaryote.</title>
        <authorList>
            <person name="Schonknecht G."/>
            <person name="Chen W.H."/>
            <person name="Ternes C.M."/>
            <person name="Barbier G.G."/>
            <person name="Shrestha R.P."/>
            <person name="Stanke M."/>
            <person name="Brautigam A."/>
            <person name="Baker B.J."/>
            <person name="Banfield J.F."/>
            <person name="Garavito R.M."/>
            <person name="Carr K."/>
            <person name="Wilkerson C."/>
            <person name="Rensing S.A."/>
            <person name="Gagneul D."/>
            <person name="Dickenson N.E."/>
            <person name="Oesterhelt C."/>
            <person name="Lercher M.J."/>
            <person name="Weber A.P."/>
        </authorList>
    </citation>
    <scope>NUCLEOTIDE SEQUENCE [LARGE SCALE GENOMIC DNA]</scope>
    <source>
        <strain evidence="3">074W</strain>
    </source>
</reference>
<dbReference type="GO" id="GO:0015995">
    <property type="term" value="P:chlorophyll biosynthetic process"/>
    <property type="evidence" value="ECO:0007669"/>
    <property type="project" value="InterPro"/>
</dbReference>
<keyword evidence="2" id="KW-0489">Methyltransferase</keyword>
<dbReference type="EMBL" id="KB454515">
    <property type="protein sequence ID" value="EME28858.1"/>
    <property type="molecule type" value="Genomic_DNA"/>
</dbReference>
<dbReference type="CDD" id="cd02440">
    <property type="entry name" value="AdoMet_MTases"/>
    <property type="match status" value="1"/>
</dbReference>
<dbReference type="InterPro" id="IPR010940">
    <property type="entry name" value="Mg_prot_MeTrfase_C"/>
</dbReference>
<dbReference type="Gene3D" id="3.40.50.150">
    <property type="entry name" value="Vaccinia Virus protein VP39"/>
    <property type="match status" value="1"/>
</dbReference>
<dbReference type="STRING" id="130081.M2XYZ7"/>
<feature type="domain" description="Magnesium-protoporphyrin IX methyltransferase C-terminal" evidence="1">
    <location>
        <begin position="193"/>
        <end position="287"/>
    </location>
</feature>
<dbReference type="EC" id="2.1.1.11" evidence="2"/>
<keyword evidence="2" id="KW-0808">Transferase</keyword>
<dbReference type="OrthoDB" id="66144at2759"/>
<dbReference type="RefSeq" id="XP_005705378.1">
    <property type="nucleotide sequence ID" value="XM_005705321.1"/>
</dbReference>
<dbReference type="NCBIfam" id="TIGR02021">
    <property type="entry name" value="BchM-ChlM"/>
    <property type="match status" value="1"/>
</dbReference>
<dbReference type="KEGG" id="gsl:Gasu_37430"/>
<dbReference type="OMA" id="WNRIYSE"/>
<proteinExistence type="predicted"/>
<sequence>MIIVLHAMEGNLCFFGSMLIPTLSYSFQHRRCIHCRSSCQLGIGFRVKSPKYKSFYKNIRMTVDDKQVVTEYFNTVGFERWRRIYSPTERVNRVQQDIRRGHQQTVNIILRWIEEDGGNISEQSFCDAGCGVGSLAIPLAKLGARVAASDISHSMIEEAQKRAKEEWGVIPSSLSFQVQDLLELQGSFDTVLCVDVLIHYSDAQLVSLLDSLSRVAKRRMIITFAPKTFYYVLLKKIGDFFPGPSKATRAYLHEEKDILDSLQQRGWQWIRKDLVKTNFYFCQIVQLEKRNRT</sequence>
<dbReference type="SUPFAM" id="SSF53335">
    <property type="entry name" value="S-adenosyl-L-methionine-dependent methyltransferases"/>
    <property type="match status" value="1"/>
</dbReference>
<evidence type="ECO:0000313" key="3">
    <source>
        <dbReference type="Proteomes" id="UP000030680"/>
    </source>
</evidence>
<evidence type="ECO:0000313" key="2">
    <source>
        <dbReference type="EMBL" id="EME28858.1"/>
    </source>
</evidence>
<keyword evidence="3" id="KW-1185">Reference proteome</keyword>
<dbReference type="GO" id="GO:0032259">
    <property type="term" value="P:methylation"/>
    <property type="evidence" value="ECO:0007669"/>
    <property type="project" value="UniProtKB-KW"/>
</dbReference>
<accession>M2XYZ7</accession>
<dbReference type="PANTHER" id="PTHR43591">
    <property type="entry name" value="METHYLTRANSFERASE"/>
    <property type="match status" value="1"/>
</dbReference>
<dbReference type="GO" id="GO:0046406">
    <property type="term" value="F:magnesium protoporphyrin IX methyltransferase activity"/>
    <property type="evidence" value="ECO:0007669"/>
    <property type="project" value="UniProtKB-EC"/>
</dbReference>
<dbReference type="InterPro" id="IPR029063">
    <property type="entry name" value="SAM-dependent_MTases_sf"/>
</dbReference>
<dbReference type="eggNOG" id="KOG1270">
    <property type="taxonomic scope" value="Eukaryota"/>
</dbReference>
<organism evidence="2 3">
    <name type="scientific">Galdieria sulphuraria</name>
    <name type="common">Red alga</name>
    <dbReference type="NCBI Taxonomy" id="130081"/>
    <lineage>
        <taxon>Eukaryota</taxon>
        <taxon>Rhodophyta</taxon>
        <taxon>Bangiophyceae</taxon>
        <taxon>Galdieriales</taxon>
        <taxon>Galdieriaceae</taxon>
        <taxon>Galdieria</taxon>
    </lineage>
</organism>
<dbReference type="Proteomes" id="UP000030680">
    <property type="component" value="Unassembled WGS sequence"/>
</dbReference>
<dbReference type="GeneID" id="17087699"/>
<evidence type="ECO:0000259" key="1">
    <source>
        <dbReference type="Pfam" id="PF07109"/>
    </source>
</evidence>
<dbReference type="PANTHER" id="PTHR43591:SF81">
    <property type="entry name" value="MAGNESIUM PROTOPORPHYRIN IX METHYLTRANSFERASE, CHLOROPLASTIC-RELATED"/>
    <property type="match status" value="1"/>
</dbReference>
<dbReference type="Pfam" id="PF07109">
    <property type="entry name" value="Mg-por_mtran_C"/>
    <property type="match status" value="1"/>
</dbReference>
<dbReference type="InterPro" id="IPR010251">
    <property type="entry name" value="Mg_prot_MeTrfase"/>
</dbReference>
<dbReference type="AlphaFoldDB" id="M2XYZ7"/>
<protein>
    <submittedName>
        <fullName evidence="2">Magnesium-protoporphyrin O-methyltransferase</fullName>
        <ecNumber evidence="2">2.1.1.11</ecNumber>
    </submittedName>
</protein>
<dbReference type="PROSITE" id="PS51556">
    <property type="entry name" value="SAM_MT_MG_PIX"/>
    <property type="match status" value="1"/>
</dbReference>